<gene>
    <name evidence="2" type="ORF">CLV59_10639</name>
</gene>
<feature type="domain" description="Putative auto-transporter adhesin head GIN" evidence="1">
    <location>
        <begin position="61"/>
        <end position="226"/>
    </location>
</feature>
<dbReference type="Proteomes" id="UP000249819">
    <property type="component" value="Unassembled WGS sequence"/>
</dbReference>
<evidence type="ECO:0000313" key="3">
    <source>
        <dbReference type="Proteomes" id="UP000249819"/>
    </source>
</evidence>
<evidence type="ECO:0000313" key="2">
    <source>
        <dbReference type="EMBL" id="RAJ78979.1"/>
    </source>
</evidence>
<keyword evidence="3" id="KW-1185">Reference proteome</keyword>
<protein>
    <recommendedName>
        <fullName evidence="1">Putative auto-transporter adhesin head GIN domain-containing protein</fullName>
    </recommendedName>
</protein>
<proteinExistence type="predicted"/>
<dbReference type="AlphaFoldDB" id="A0A327VSV4"/>
<dbReference type="EMBL" id="QLMA01000006">
    <property type="protein sequence ID" value="RAJ78979.1"/>
    <property type="molecule type" value="Genomic_DNA"/>
</dbReference>
<dbReference type="Pfam" id="PF10988">
    <property type="entry name" value="DUF2807"/>
    <property type="match status" value="1"/>
</dbReference>
<comment type="caution">
    <text evidence="2">The sequence shown here is derived from an EMBL/GenBank/DDBJ whole genome shotgun (WGS) entry which is preliminary data.</text>
</comment>
<organism evidence="2 3">
    <name type="scientific">Chitinophaga dinghuensis</name>
    <dbReference type="NCBI Taxonomy" id="1539050"/>
    <lineage>
        <taxon>Bacteria</taxon>
        <taxon>Pseudomonadati</taxon>
        <taxon>Bacteroidota</taxon>
        <taxon>Chitinophagia</taxon>
        <taxon>Chitinophagales</taxon>
        <taxon>Chitinophagaceae</taxon>
        <taxon>Chitinophaga</taxon>
    </lineage>
</organism>
<evidence type="ECO:0000259" key="1">
    <source>
        <dbReference type="Pfam" id="PF10988"/>
    </source>
</evidence>
<dbReference type="InterPro" id="IPR021255">
    <property type="entry name" value="DUF2807"/>
</dbReference>
<name>A0A327VSV4_9BACT</name>
<reference evidence="2 3" key="1">
    <citation type="submission" date="2018-06" db="EMBL/GenBank/DDBJ databases">
        <title>Genomic Encyclopedia of Archaeal and Bacterial Type Strains, Phase II (KMG-II): from individual species to whole genera.</title>
        <authorList>
            <person name="Goeker M."/>
        </authorList>
    </citation>
    <scope>NUCLEOTIDE SEQUENCE [LARGE SCALE GENOMIC DNA]</scope>
    <source>
        <strain evidence="2 3">DSM 29821</strain>
    </source>
</reference>
<sequence>MFKNEYERNDKGELYFLYGTIQDQPFSHLVIIGGNASNIVYEPSAKPSVRVFKRWNGYHDKRITTIVRNDTLYLDFPGTYADLNEKMQMKNTAIVRIFSPELKSVTAANTNLQLLKLKQKTLAVSVSGNSNFEVESLIADFEDVSIKATDTTGIVFEMSPDLKKSGSALSRQGEMEIAADKKGWDAFHIKNLHATVSGHSFVDVGHAQIDSVDLHVSDSSAVVLSGGTMHKRLLVNR</sequence>
<accession>A0A327VSV4</accession>
<dbReference type="Gene3D" id="2.160.20.120">
    <property type="match status" value="1"/>
</dbReference>